<dbReference type="GO" id="GO:0003906">
    <property type="term" value="F:DNA-(apurinic or apyrimidinic site) endonuclease activity"/>
    <property type="evidence" value="ECO:0007669"/>
    <property type="project" value="InterPro"/>
</dbReference>
<accession>X1GYC9</accession>
<organism evidence="2">
    <name type="scientific">marine sediment metagenome</name>
    <dbReference type="NCBI Taxonomy" id="412755"/>
    <lineage>
        <taxon>unclassified sequences</taxon>
        <taxon>metagenomes</taxon>
        <taxon>ecological metagenomes</taxon>
    </lineage>
</organism>
<dbReference type="SMART" id="SM00898">
    <property type="entry name" value="Fapy_DNA_glyco"/>
    <property type="match status" value="1"/>
</dbReference>
<dbReference type="AlphaFoldDB" id="X1GYC9"/>
<dbReference type="Gene3D" id="3.20.190.10">
    <property type="entry name" value="MutM-like, N-terminal"/>
    <property type="match status" value="1"/>
</dbReference>
<dbReference type="PROSITE" id="PS51068">
    <property type="entry name" value="FPG_CAT"/>
    <property type="match status" value="1"/>
</dbReference>
<dbReference type="GO" id="GO:0006284">
    <property type="term" value="P:base-excision repair"/>
    <property type="evidence" value="ECO:0007669"/>
    <property type="project" value="InterPro"/>
</dbReference>
<name>X1GYC9_9ZZZZ</name>
<dbReference type="Pfam" id="PF01149">
    <property type="entry name" value="Fapy_DNA_glyco"/>
    <property type="match status" value="1"/>
</dbReference>
<comment type="caution">
    <text evidence="2">The sequence shown here is derived from an EMBL/GenBank/DDBJ whole genome shotgun (WGS) entry which is preliminary data.</text>
</comment>
<evidence type="ECO:0000259" key="1">
    <source>
        <dbReference type="PROSITE" id="PS51068"/>
    </source>
</evidence>
<dbReference type="GO" id="GO:0019104">
    <property type="term" value="F:DNA N-glycosylase activity"/>
    <property type="evidence" value="ECO:0007669"/>
    <property type="project" value="InterPro"/>
</dbReference>
<protein>
    <recommendedName>
        <fullName evidence="1">Formamidopyrimidine-DNA glycosylase catalytic domain-containing protein</fullName>
    </recommendedName>
</protein>
<reference evidence="2" key="1">
    <citation type="journal article" date="2014" name="Front. Microbiol.">
        <title>High frequency of phylogenetically diverse reductive dehalogenase-homologous genes in deep subseafloor sedimentary metagenomes.</title>
        <authorList>
            <person name="Kawai M."/>
            <person name="Futagami T."/>
            <person name="Toyoda A."/>
            <person name="Takaki Y."/>
            <person name="Nishi S."/>
            <person name="Hori S."/>
            <person name="Arai W."/>
            <person name="Tsubouchi T."/>
            <person name="Morono Y."/>
            <person name="Uchiyama I."/>
            <person name="Ito T."/>
            <person name="Fujiyama A."/>
            <person name="Inagaki F."/>
            <person name="Takami H."/>
        </authorList>
    </citation>
    <scope>NUCLEOTIDE SEQUENCE</scope>
    <source>
        <strain evidence="2">Expedition CK06-06</strain>
    </source>
</reference>
<evidence type="ECO:0000313" key="2">
    <source>
        <dbReference type="EMBL" id="GAH49865.1"/>
    </source>
</evidence>
<dbReference type="InterPro" id="IPR012319">
    <property type="entry name" value="FPG_cat"/>
</dbReference>
<dbReference type="GO" id="GO:0008270">
    <property type="term" value="F:zinc ion binding"/>
    <property type="evidence" value="ECO:0007669"/>
    <property type="project" value="InterPro"/>
</dbReference>
<sequence>MPELPEVQIFKQYFECTFLDQKISGLKITNKKILGNISESKLKERLIDSKFKSAHRYGKYLFIETNNKSFLVFHFGMTGSLKYFKNQN</sequence>
<dbReference type="SUPFAM" id="SSF81624">
    <property type="entry name" value="N-terminal domain of MutM-like DNA repair proteins"/>
    <property type="match status" value="1"/>
</dbReference>
<dbReference type="EMBL" id="BARU01017879">
    <property type="protein sequence ID" value="GAH49865.1"/>
    <property type="molecule type" value="Genomic_DNA"/>
</dbReference>
<feature type="domain" description="Formamidopyrimidine-DNA glycosylase catalytic" evidence="1">
    <location>
        <begin position="2"/>
        <end position="88"/>
    </location>
</feature>
<gene>
    <name evidence="2" type="ORF">S03H2_29600</name>
</gene>
<dbReference type="InterPro" id="IPR035937">
    <property type="entry name" value="FPG_N"/>
</dbReference>
<proteinExistence type="predicted"/>